<reference evidence="2" key="1">
    <citation type="journal article" date="2021" name="Nat. Commun.">
        <title>Genetic determinants of endophytism in the Arabidopsis root mycobiome.</title>
        <authorList>
            <person name="Mesny F."/>
            <person name="Miyauchi S."/>
            <person name="Thiergart T."/>
            <person name="Pickel B."/>
            <person name="Atanasova L."/>
            <person name="Karlsson M."/>
            <person name="Huettel B."/>
            <person name="Barry K.W."/>
            <person name="Haridas S."/>
            <person name="Chen C."/>
            <person name="Bauer D."/>
            <person name="Andreopoulos W."/>
            <person name="Pangilinan J."/>
            <person name="LaButti K."/>
            <person name="Riley R."/>
            <person name="Lipzen A."/>
            <person name="Clum A."/>
            <person name="Drula E."/>
            <person name="Henrissat B."/>
            <person name="Kohler A."/>
            <person name="Grigoriev I.V."/>
            <person name="Martin F.M."/>
            <person name="Hacquard S."/>
        </authorList>
    </citation>
    <scope>NUCLEOTIDE SEQUENCE</scope>
    <source>
        <strain evidence="2">MPI-CAGE-AT-0147</strain>
    </source>
</reference>
<evidence type="ECO:0000313" key="3">
    <source>
        <dbReference type="Proteomes" id="UP000738349"/>
    </source>
</evidence>
<evidence type="ECO:0000256" key="1">
    <source>
        <dbReference type="SAM" id="MobiDB-lite"/>
    </source>
</evidence>
<gene>
    <name evidence="2" type="ORF">EDB81DRAFT_760871</name>
</gene>
<proteinExistence type="predicted"/>
<comment type="caution">
    <text evidence="2">The sequence shown here is derived from an EMBL/GenBank/DDBJ whole genome shotgun (WGS) entry which is preliminary data.</text>
</comment>
<feature type="region of interest" description="Disordered" evidence="1">
    <location>
        <begin position="52"/>
        <end position="85"/>
    </location>
</feature>
<protein>
    <submittedName>
        <fullName evidence="2">Uncharacterized protein</fullName>
    </submittedName>
</protein>
<dbReference type="EMBL" id="JAGMUV010000010">
    <property type="protein sequence ID" value="KAH7142038.1"/>
    <property type="molecule type" value="Genomic_DNA"/>
</dbReference>
<sequence>MKLWAYMGLTRDPHAASNIVPDNVWQQMQPDPDIEDLKFLPESSDLGYRETVPAAPRWPQPTNHQGAIGSRMQDAQRPHKGVYRSGRFGRIDDEADRGCCIEAGVGSRQLLCTSRPEHEFLQGIPLTVGTVGKHSCMSLDKQSVNADIQAVLGSRRHCEVSLGKGADPDAEGGRHGKVFFTASEDGHQQRKQLKLGSYGMKSRPVLPLAIESIISGVSGLSKIHSLLIVSEEGEVTLPMRPDYQTDPVGKRPSTPKKLLVHTPRSPLKSTMSLITLRESDLPFKSICANIPLPQLSLGGLALTFEFLGVKQESIARMVDEASQPGAIGQLIGS</sequence>
<dbReference type="Proteomes" id="UP000738349">
    <property type="component" value="Unassembled WGS sequence"/>
</dbReference>
<organism evidence="2 3">
    <name type="scientific">Dactylonectria macrodidyma</name>
    <dbReference type="NCBI Taxonomy" id="307937"/>
    <lineage>
        <taxon>Eukaryota</taxon>
        <taxon>Fungi</taxon>
        <taxon>Dikarya</taxon>
        <taxon>Ascomycota</taxon>
        <taxon>Pezizomycotina</taxon>
        <taxon>Sordariomycetes</taxon>
        <taxon>Hypocreomycetidae</taxon>
        <taxon>Hypocreales</taxon>
        <taxon>Nectriaceae</taxon>
        <taxon>Dactylonectria</taxon>
    </lineage>
</organism>
<evidence type="ECO:0000313" key="2">
    <source>
        <dbReference type="EMBL" id="KAH7142038.1"/>
    </source>
</evidence>
<accession>A0A9P9ERR6</accession>
<dbReference type="AlphaFoldDB" id="A0A9P9ERR6"/>
<keyword evidence="3" id="KW-1185">Reference proteome</keyword>
<name>A0A9P9ERR6_9HYPO</name>